<keyword evidence="9" id="KW-1185">Reference proteome</keyword>
<sequence length="142" mass="15823">MPLFYATDHAVSTMTTPPPDPRRPRAFRPRWQRLGHHPDYRFSLANERTFLAWIRTALAFMAGAVGIYQFAPDVATPWAREAVAVMLSLGGALLSLAAYRRWAGNERAMRSDAALPYTRLLLILALFVTAVAVVLGLLLVWG</sequence>
<organism evidence="8 9">
    <name type="scientific">Kushneria phyllosphaerae</name>
    <dbReference type="NCBI Taxonomy" id="2100822"/>
    <lineage>
        <taxon>Bacteria</taxon>
        <taxon>Pseudomonadati</taxon>
        <taxon>Pseudomonadota</taxon>
        <taxon>Gammaproteobacteria</taxon>
        <taxon>Oceanospirillales</taxon>
        <taxon>Halomonadaceae</taxon>
        <taxon>Kushneria</taxon>
    </lineage>
</organism>
<evidence type="ECO:0000256" key="6">
    <source>
        <dbReference type="SAM" id="Phobius"/>
    </source>
</evidence>
<evidence type="ECO:0000256" key="2">
    <source>
        <dbReference type="ARBA" id="ARBA00022692"/>
    </source>
</evidence>
<feature type="transmembrane region" description="Helical" evidence="6">
    <location>
        <begin position="50"/>
        <end position="70"/>
    </location>
</feature>
<dbReference type="GO" id="GO:0012505">
    <property type="term" value="C:endomembrane system"/>
    <property type="evidence" value="ECO:0007669"/>
    <property type="project" value="UniProtKB-SubCell"/>
</dbReference>
<dbReference type="RefSeq" id="WP_369333029.1">
    <property type="nucleotide sequence ID" value="NZ_ONZI01000001.1"/>
</dbReference>
<feature type="domain" description="DUF202" evidence="7">
    <location>
        <begin position="41"/>
        <end position="107"/>
    </location>
</feature>
<dbReference type="EMBL" id="ONZI01000001">
    <property type="protein sequence ID" value="SPJ32850.1"/>
    <property type="molecule type" value="Genomic_DNA"/>
</dbReference>
<evidence type="ECO:0000313" key="8">
    <source>
        <dbReference type="EMBL" id="SPJ32850.1"/>
    </source>
</evidence>
<keyword evidence="4 6" id="KW-0472">Membrane</keyword>
<feature type="transmembrane region" description="Helical" evidence="6">
    <location>
        <begin position="82"/>
        <end position="99"/>
    </location>
</feature>
<name>A0A2R8CIY9_9GAMM</name>
<evidence type="ECO:0000256" key="1">
    <source>
        <dbReference type="ARBA" id="ARBA00004127"/>
    </source>
</evidence>
<proteinExistence type="predicted"/>
<gene>
    <name evidence="8" type="primary">yidH</name>
    <name evidence="8" type="ORF">KSP9073_00851</name>
</gene>
<comment type="subcellular location">
    <subcellularLocation>
        <location evidence="1">Endomembrane system</location>
        <topology evidence="1">Multi-pass membrane protein</topology>
    </subcellularLocation>
</comment>
<feature type="transmembrane region" description="Helical" evidence="6">
    <location>
        <begin position="120"/>
        <end position="141"/>
    </location>
</feature>
<evidence type="ECO:0000256" key="4">
    <source>
        <dbReference type="ARBA" id="ARBA00023136"/>
    </source>
</evidence>
<keyword evidence="2 6" id="KW-0812">Transmembrane</keyword>
<dbReference type="InterPro" id="IPR003807">
    <property type="entry name" value="DUF202"/>
</dbReference>
<keyword evidence="3 6" id="KW-1133">Transmembrane helix</keyword>
<evidence type="ECO:0000256" key="5">
    <source>
        <dbReference type="SAM" id="MobiDB-lite"/>
    </source>
</evidence>
<evidence type="ECO:0000259" key="7">
    <source>
        <dbReference type="Pfam" id="PF02656"/>
    </source>
</evidence>
<reference evidence="9" key="1">
    <citation type="submission" date="2018-03" db="EMBL/GenBank/DDBJ databases">
        <authorList>
            <person name="Navarro De La Torre S."/>
        </authorList>
    </citation>
    <scope>NUCLEOTIDE SEQUENCE [LARGE SCALE GENOMIC DNA]</scope>
    <source>
        <strain evidence="9">EAod3</strain>
    </source>
</reference>
<dbReference type="Pfam" id="PF02656">
    <property type="entry name" value="DUF202"/>
    <property type="match status" value="1"/>
</dbReference>
<accession>A0A2R8CIY9</accession>
<dbReference type="AlphaFoldDB" id="A0A2R8CIY9"/>
<evidence type="ECO:0000313" key="9">
    <source>
        <dbReference type="Proteomes" id="UP000244934"/>
    </source>
</evidence>
<dbReference type="Proteomes" id="UP000244934">
    <property type="component" value="Unassembled WGS sequence"/>
</dbReference>
<evidence type="ECO:0000256" key="3">
    <source>
        <dbReference type="ARBA" id="ARBA00022989"/>
    </source>
</evidence>
<protein>
    <submittedName>
        <fullName evidence="8">Inner membrane protein YidH</fullName>
    </submittedName>
</protein>
<feature type="region of interest" description="Disordered" evidence="5">
    <location>
        <begin position="1"/>
        <end position="25"/>
    </location>
</feature>